<evidence type="ECO:0000313" key="1">
    <source>
        <dbReference type="EMBL" id="CAI9728293.1"/>
    </source>
</evidence>
<protein>
    <submittedName>
        <fullName evidence="1">Uncharacterized protein</fullName>
    </submittedName>
</protein>
<proteinExistence type="predicted"/>
<evidence type="ECO:0000313" key="2">
    <source>
        <dbReference type="Proteomes" id="UP001162480"/>
    </source>
</evidence>
<keyword evidence="2" id="KW-1185">Reference proteome</keyword>
<organism evidence="1 2">
    <name type="scientific">Octopus vulgaris</name>
    <name type="common">Common octopus</name>
    <dbReference type="NCBI Taxonomy" id="6645"/>
    <lineage>
        <taxon>Eukaryota</taxon>
        <taxon>Metazoa</taxon>
        <taxon>Spiralia</taxon>
        <taxon>Lophotrochozoa</taxon>
        <taxon>Mollusca</taxon>
        <taxon>Cephalopoda</taxon>
        <taxon>Coleoidea</taxon>
        <taxon>Octopodiformes</taxon>
        <taxon>Octopoda</taxon>
        <taxon>Incirrata</taxon>
        <taxon>Octopodidae</taxon>
        <taxon>Octopus</taxon>
    </lineage>
</organism>
<dbReference type="Proteomes" id="UP001162480">
    <property type="component" value="Chromosome 9"/>
</dbReference>
<sequence>MKWSRVNESMYREMYGSTVKKNFQNFYKFFKQTVEVMTSAKLIEDSFNNSTNAWSTDVLQAFEVREMQPSLLPVIFYWVIGARAMPTAT</sequence>
<reference evidence="1" key="1">
    <citation type="submission" date="2023-08" db="EMBL/GenBank/DDBJ databases">
        <authorList>
            <person name="Alioto T."/>
            <person name="Alioto T."/>
            <person name="Gomez Garrido J."/>
        </authorList>
    </citation>
    <scope>NUCLEOTIDE SEQUENCE</scope>
</reference>
<name>A0AA36B6G6_OCTVU</name>
<gene>
    <name evidence="1" type="ORF">OCTVUL_1B013252</name>
</gene>
<dbReference type="AlphaFoldDB" id="A0AA36B6G6"/>
<accession>A0AA36B6G6</accession>
<dbReference type="EMBL" id="OX597822">
    <property type="protein sequence ID" value="CAI9728293.1"/>
    <property type="molecule type" value="Genomic_DNA"/>
</dbReference>